<dbReference type="InterPro" id="IPR004333">
    <property type="entry name" value="SBP_dom"/>
</dbReference>
<keyword evidence="6" id="KW-0238">DNA-binding</keyword>
<dbReference type="PROSITE" id="PS51141">
    <property type="entry name" value="ZF_SBP"/>
    <property type="match status" value="1"/>
</dbReference>
<evidence type="ECO:0000313" key="11">
    <source>
        <dbReference type="EMBL" id="KAJ8430245.1"/>
    </source>
</evidence>
<accession>A0A9Q1Q6N4</accession>
<dbReference type="GO" id="GO:0003677">
    <property type="term" value="F:DNA binding"/>
    <property type="evidence" value="ECO:0007669"/>
    <property type="project" value="UniProtKB-KW"/>
</dbReference>
<evidence type="ECO:0000256" key="8">
    <source>
        <dbReference type="ARBA" id="ARBA00023242"/>
    </source>
</evidence>
<dbReference type="AlphaFoldDB" id="A0A9Q1Q6N4"/>
<dbReference type="SUPFAM" id="SSF103612">
    <property type="entry name" value="SBT domain"/>
    <property type="match status" value="1"/>
</dbReference>
<dbReference type="OrthoDB" id="514967at2759"/>
<keyword evidence="7" id="KW-0804">Transcription</keyword>
<evidence type="ECO:0000256" key="6">
    <source>
        <dbReference type="ARBA" id="ARBA00023125"/>
    </source>
</evidence>
<dbReference type="Pfam" id="PF03110">
    <property type="entry name" value="SBP"/>
    <property type="match status" value="1"/>
</dbReference>
<dbReference type="Gene3D" id="4.10.1100.10">
    <property type="entry name" value="Transcription factor, SBP-box domain"/>
    <property type="match status" value="1"/>
</dbReference>
<keyword evidence="3 9" id="KW-0863">Zinc-finger</keyword>
<dbReference type="Proteomes" id="UP001153076">
    <property type="component" value="Unassembled WGS sequence"/>
</dbReference>
<dbReference type="FunFam" id="4.10.1100.10:FF:000001">
    <property type="entry name" value="Squamosa promoter-binding-like protein 14"/>
    <property type="match status" value="1"/>
</dbReference>
<dbReference type="EMBL" id="JAKOGI010000815">
    <property type="protein sequence ID" value="KAJ8430245.1"/>
    <property type="molecule type" value="Genomic_DNA"/>
</dbReference>
<feature type="domain" description="SBP-type" evidence="10">
    <location>
        <begin position="171"/>
        <end position="248"/>
    </location>
</feature>
<organism evidence="11 12">
    <name type="scientific">Carnegiea gigantea</name>
    <dbReference type="NCBI Taxonomy" id="171969"/>
    <lineage>
        <taxon>Eukaryota</taxon>
        <taxon>Viridiplantae</taxon>
        <taxon>Streptophyta</taxon>
        <taxon>Embryophyta</taxon>
        <taxon>Tracheophyta</taxon>
        <taxon>Spermatophyta</taxon>
        <taxon>Magnoliopsida</taxon>
        <taxon>eudicotyledons</taxon>
        <taxon>Gunneridae</taxon>
        <taxon>Pentapetalae</taxon>
        <taxon>Caryophyllales</taxon>
        <taxon>Cactineae</taxon>
        <taxon>Cactaceae</taxon>
        <taxon>Cactoideae</taxon>
        <taxon>Echinocereeae</taxon>
        <taxon>Carnegiea</taxon>
    </lineage>
</organism>
<evidence type="ECO:0000313" key="12">
    <source>
        <dbReference type="Proteomes" id="UP001153076"/>
    </source>
</evidence>
<keyword evidence="12" id="KW-1185">Reference proteome</keyword>
<evidence type="ECO:0000256" key="5">
    <source>
        <dbReference type="ARBA" id="ARBA00023015"/>
    </source>
</evidence>
<keyword evidence="2" id="KW-0479">Metal-binding</keyword>
<evidence type="ECO:0000259" key="10">
    <source>
        <dbReference type="PROSITE" id="PS51141"/>
    </source>
</evidence>
<reference evidence="11" key="1">
    <citation type="submission" date="2022-04" db="EMBL/GenBank/DDBJ databases">
        <title>Carnegiea gigantea Genome sequencing and assembly v2.</title>
        <authorList>
            <person name="Copetti D."/>
            <person name="Sanderson M.J."/>
            <person name="Burquez A."/>
            <person name="Wojciechowski M.F."/>
        </authorList>
    </citation>
    <scope>NUCLEOTIDE SEQUENCE</scope>
    <source>
        <strain evidence="11">SGP5-SGP5p</strain>
        <tissue evidence="11">Aerial part</tissue>
    </source>
</reference>
<dbReference type="PANTHER" id="PTHR31251">
    <property type="entry name" value="SQUAMOSA PROMOTER-BINDING-LIKE PROTEIN 4"/>
    <property type="match status" value="1"/>
</dbReference>
<evidence type="ECO:0000256" key="7">
    <source>
        <dbReference type="ARBA" id="ARBA00023163"/>
    </source>
</evidence>
<evidence type="ECO:0000256" key="9">
    <source>
        <dbReference type="PROSITE-ProRule" id="PRU00470"/>
    </source>
</evidence>
<dbReference type="GO" id="GO:0005634">
    <property type="term" value="C:nucleus"/>
    <property type="evidence" value="ECO:0007669"/>
    <property type="project" value="UniProtKB-SubCell"/>
</dbReference>
<evidence type="ECO:0000256" key="2">
    <source>
        <dbReference type="ARBA" id="ARBA00022723"/>
    </source>
</evidence>
<keyword evidence="4" id="KW-0862">Zinc</keyword>
<gene>
    <name evidence="11" type="ORF">Cgig2_009423</name>
</gene>
<dbReference type="InterPro" id="IPR036893">
    <property type="entry name" value="SBP_sf"/>
</dbReference>
<protein>
    <recommendedName>
        <fullName evidence="10">SBP-type domain-containing protein</fullName>
    </recommendedName>
</protein>
<proteinExistence type="predicted"/>
<name>A0A9Q1Q6N4_9CARY</name>
<comment type="subcellular location">
    <subcellularLocation>
        <location evidence="1">Nucleus</location>
    </subcellularLocation>
</comment>
<keyword evidence="5" id="KW-0805">Transcription regulation</keyword>
<dbReference type="InterPro" id="IPR044817">
    <property type="entry name" value="SBP-like"/>
</dbReference>
<keyword evidence="8" id="KW-0539">Nucleus</keyword>
<dbReference type="GO" id="GO:0008270">
    <property type="term" value="F:zinc ion binding"/>
    <property type="evidence" value="ECO:0007669"/>
    <property type="project" value="UniProtKB-KW"/>
</dbReference>
<dbReference type="PANTHER" id="PTHR31251:SF226">
    <property type="entry name" value="SQUAMOSA PROMOTER-BINDING-LIKE PROTEIN 6"/>
    <property type="match status" value="1"/>
</dbReference>
<sequence>MDSWKYLSEGRVGLLSEELDFPIDGGSCKSKVMGCEIKPLFNFENFPLVSNTQPLERLDLVDLGFSDEIRRSYSLSSEPSGEVFSDEIGADSYGNVGSPFCEERELGSQISTDFIQSNNQDCSLFDLKLDRLTDGVSANESELSKANVYVQSSLLSLPSKRARLMALNPRPPCCQVLGCNKDLSSCKGYYKRHKVCDVHTKTAIVTVDGREQRFCQQCSRFHLLNEFDDGKRSCRRRLAAHNKRRRKPQLTSESVVLKEPSSNMLQLAGTGIIGFSSPFAFPGVVPSVPIRSGKHVSSNWVKHVKVEYYSIKSSNFFVHMNGPGEEMYNELAAAGGVVKDTVVDMPTSKTPNLSDILQTRRALSLLSAQSSHKISSCGQLPGHSTRVGFHAPQMLSREAEKAEPTSSVTNLHNGIKIDLKQHTSEGISWGPQPQPGLEKTNYCHPLGQGIILDLLQLSSHLQRIEQQRHSTESDMGLNKK</sequence>
<comment type="caution">
    <text evidence="11">The sequence shown here is derived from an EMBL/GenBank/DDBJ whole genome shotgun (WGS) entry which is preliminary data.</text>
</comment>
<evidence type="ECO:0000256" key="1">
    <source>
        <dbReference type="ARBA" id="ARBA00004123"/>
    </source>
</evidence>
<evidence type="ECO:0000256" key="3">
    <source>
        <dbReference type="ARBA" id="ARBA00022771"/>
    </source>
</evidence>
<evidence type="ECO:0000256" key="4">
    <source>
        <dbReference type="ARBA" id="ARBA00022833"/>
    </source>
</evidence>